<reference evidence="14 15" key="1">
    <citation type="submission" date="2020-07" db="EMBL/GenBank/DDBJ databases">
        <title>Sequencing the genomes of 1000 actinobacteria strains.</title>
        <authorList>
            <person name="Klenk H.-P."/>
        </authorList>
    </citation>
    <scope>NUCLEOTIDE SEQUENCE [LARGE SCALE GENOMIC DNA]</scope>
    <source>
        <strain evidence="14 15">DSM 44121</strain>
    </source>
</reference>
<evidence type="ECO:0000256" key="9">
    <source>
        <dbReference type="ARBA" id="ARBA00029829"/>
    </source>
</evidence>
<evidence type="ECO:0000256" key="12">
    <source>
        <dbReference type="SAM" id="Phobius"/>
    </source>
</evidence>
<keyword evidence="8" id="KW-0804">Transcription</keyword>
<evidence type="ECO:0000256" key="1">
    <source>
        <dbReference type="ARBA" id="ARBA00004167"/>
    </source>
</evidence>
<feature type="transmembrane region" description="Helical" evidence="12">
    <location>
        <begin position="122"/>
        <end position="143"/>
    </location>
</feature>
<comment type="subcellular location">
    <subcellularLocation>
        <location evidence="2">Cell membrane</location>
    </subcellularLocation>
    <subcellularLocation>
        <location evidence="1">Membrane</location>
        <topology evidence="1">Single-pass membrane protein</topology>
    </subcellularLocation>
</comment>
<evidence type="ECO:0000259" key="13">
    <source>
        <dbReference type="Pfam" id="PF10099"/>
    </source>
</evidence>
<dbReference type="EMBL" id="JACGWV010000002">
    <property type="protein sequence ID" value="MBA8810242.1"/>
    <property type="molecule type" value="Genomic_DNA"/>
</dbReference>
<keyword evidence="15" id="KW-1185">Reference proteome</keyword>
<dbReference type="GO" id="GO:0006417">
    <property type="term" value="P:regulation of translation"/>
    <property type="evidence" value="ECO:0007669"/>
    <property type="project" value="TreeGrafter"/>
</dbReference>
<evidence type="ECO:0000313" key="14">
    <source>
        <dbReference type="EMBL" id="MBA8810242.1"/>
    </source>
</evidence>
<dbReference type="AlphaFoldDB" id="A0A7W3JCD0"/>
<keyword evidence="5 12" id="KW-1133">Transmembrane helix</keyword>
<gene>
    <name evidence="14" type="ORF">FHX71_004218</name>
</gene>
<evidence type="ECO:0000313" key="15">
    <source>
        <dbReference type="Proteomes" id="UP000540568"/>
    </source>
</evidence>
<dbReference type="GO" id="GO:0016989">
    <property type="term" value="F:sigma factor antagonist activity"/>
    <property type="evidence" value="ECO:0007669"/>
    <property type="project" value="TreeGrafter"/>
</dbReference>
<name>A0A7W3JCD0_9MICO</name>
<evidence type="ECO:0000256" key="8">
    <source>
        <dbReference type="ARBA" id="ARBA00023163"/>
    </source>
</evidence>
<feature type="domain" description="Anti-sigma K factor RskA C-terminal" evidence="13">
    <location>
        <begin position="130"/>
        <end position="260"/>
    </location>
</feature>
<dbReference type="PANTHER" id="PTHR37461:SF1">
    <property type="entry name" value="ANTI-SIGMA-K FACTOR RSKA"/>
    <property type="match status" value="1"/>
</dbReference>
<organism evidence="14 15">
    <name type="scientific">Promicromonospora sukumoe</name>
    <dbReference type="NCBI Taxonomy" id="88382"/>
    <lineage>
        <taxon>Bacteria</taxon>
        <taxon>Bacillati</taxon>
        <taxon>Actinomycetota</taxon>
        <taxon>Actinomycetes</taxon>
        <taxon>Micrococcales</taxon>
        <taxon>Promicromonosporaceae</taxon>
        <taxon>Promicromonospora</taxon>
    </lineage>
</organism>
<evidence type="ECO:0000256" key="11">
    <source>
        <dbReference type="SAM" id="MobiDB-lite"/>
    </source>
</evidence>
<evidence type="ECO:0000256" key="4">
    <source>
        <dbReference type="ARBA" id="ARBA00022692"/>
    </source>
</evidence>
<feature type="region of interest" description="Disordered" evidence="11">
    <location>
        <begin position="246"/>
        <end position="265"/>
    </location>
</feature>
<dbReference type="GO" id="GO:0005886">
    <property type="term" value="C:plasma membrane"/>
    <property type="evidence" value="ECO:0007669"/>
    <property type="project" value="UniProtKB-SubCell"/>
</dbReference>
<proteinExistence type="predicted"/>
<dbReference type="InterPro" id="IPR041916">
    <property type="entry name" value="Anti_sigma_zinc_sf"/>
</dbReference>
<evidence type="ECO:0000256" key="3">
    <source>
        <dbReference type="ARBA" id="ARBA00022475"/>
    </source>
</evidence>
<evidence type="ECO:0000256" key="7">
    <source>
        <dbReference type="ARBA" id="ARBA00023136"/>
    </source>
</evidence>
<dbReference type="RefSeq" id="WP_182619380.1">
    <property type="nucleotide sequence ID" value="NZ_BAAATF010000010.1"/>
</dbReference>
<evidence type="ECO:0000256" key="6">
    <source>
        <dbReference type="ARBA" id="ARBA00023015"/>
    </source>
</evidence>
<accession>A0A7W3JCD0</accession>
<comment type="caution">
    <text evidence="14">The sequence shown here is derived from an EMBL/GenBank/DDBJ whole genome shotgun (WGS) entry which is preliminary data.</text>
</comment>
<sequence>MSDGNTGRTSSFPGSTRSDVWDLLPGYALDALDDPEQRAAERLLVSDAEARRALDEYFDVVAAFVVEAEPPAALRASVLARVRRTPQQGAPVRPDAGTAPDAGPRADARVIEIFSRRRRRKWGLAAVSVAAAAAIAVPTTVAVQVTAERDELRQQSDIVSQMLVDPDASVLHGPVEGGGEASMVVADGDMYFRADDLPEPASGQGYQLWVVGGDGSVSSAGMLSLRDGQATSLVRGSEGVGLAVSVEPDSGSRQPTTEPVVVLGT</sequence>
<dbReference type="InterPro" id="IPR018764">
    <property type="entry name" value="RskA_C"/>
</dbReference>
<keyword evidence="7 12" id="KW-0472">Membrane</keyword>
<dbReference type="Gene3D" id="1.10.10.1320">
    <property type="entry name" value="Anti-sigma factor, zinc-finger domain"/>
    <property type="match status" value="1"/>
</dbReference>
<keyword evidence="4 12" id="KW-0812">Transmembrane</keyword>
<evidence type="ECO:0000256" key="10">
    <source>
        <dbReference type="ARBA" id="ARBA00030803"/>
    </source>
</evidence>
<evidence type="ECO:0000256" key="2">
    <source>
        <dbReference type="ARBA" id="ARBA00004236"/>
    </source>
</evidence>
<dbReference type="Pfam" id="PF10099">
    <property type="entry name" value="RskA_C"/>
    <property type="match status" value="1"/>
</dbReference>
<feature type="region of interest" description="Disordered" evidence="11">
    <location>
        <begin position="1"/>
        <end position="20"/>
    </location>
</feature>
<dbReference type="PANTHER" id="PTHR37461">
    <property type="entry name" value="ANTI-SIGMA-K FACTOR RSKA"/>
    <property type="match status" value="1"/>
</dbReference>
<dbReference type="Proteomes" id="UP000540568">
    <property type="component" value="Unassembled WGS sequence"/>
</dbReference>
<evidence type="ECO:0000256" key="5">
    <source>
        <dbReference type="ARBA" id="ARBA00022989"/>
    </source>
</evidence>
<dbReference type="InterPro" id="IPR051474">
    <property type="entry name" value="Anti-sigma-K/W_factor"/>
</dbReference>
<protein>
    <recommendedName>
        <fullName evidence="10">Regulator of SigK</fullName>
    </recommendedName>
    <alternativeName>
        <fullName evidence="9">Sigma-K anti-sigma factor RskA</fullName>
    </alternativeName>
</protein>
<keyword evidence="6" id="KW-0805">Transcription regulation</keyword>
<feature type="compositionally biased region" description="Polar residues" evidence="11">
    <location>
        <begin position="1"/>
        <end position="18"/>
    </location>
</feature>
<keyword evidence="3" id="KW-1003">Cell membrane</keyword>